<feature type="signal peptide" evidence="1">
    <location>
        <begin position="1"/>
        <end position="23"/>
    </location>
</feature>
<evidence type="ECO:0000256" key="1">
    <source>
        <dbReference type="SAM" id="SignalP"/>
    </source>
</evidence>
<evidence type="ECO:0000313" key="3">
    <source>
        <dbReference type="Proteomes" id="UP000747399"/>
    </source>
</evidence>
<organism evidence="2 3">
    <name type="scientific">Volvox africanus</name>
    <dbReference type="NCBI Taxonomy" id="51714"/>
    <lineage>
        <taxon>Eukaryota</taxon>
        <taxon>Viridiplantae</taxon>
        <taxon>Chlorophyta</taxon>
        <taxon>core chlorophytes</taxon>
        <taxon>Chlorophyceae</taxon>
        <taxon>CS clade</taxon>
        <taxon>Chlamydomonadales</taxon>
        <taxon>Volvocaceae</taxon>
        <taxon>Volvox</taxon>
    </lineage>
</organism>
<name>A0A8J4BKX8_9CHLO</name>
<dbReference type="AlphaFoldDB" id="A0A8J4BKX8"/>
<dbReference type="Proteomes" id="UP000747399">
    <property type="component" value="Unassembled WGS sequence"/>
</dbReference>
<gene>
    <name evidence="2" type="ORF">Vafri_15281</name>
</gene>
<sequence>MKRYLFSLFSLVIFYVPLHISRATEFAVCMFSLGLKFRSPAPKLPHRGLFELSGQIICACLQEVRRWHIPHRMSVVQITDPCHPVYNNDIMLRNCETKQRMLVFTEDLDANTPLSAYFGTIKTQAESDEYVLADMTHGRQLMEAYTHTCEWTELHENDSEKLVMVGDTSSCIMTYANEIRFWGSCDEQWRDVSLVAEDIRRTGCRCDGYKGRTANAECVQILLLPGAPIHVPAPIGPPTGL</sequence>
<reference evidence="2" key="1">
    <citation type="journal article" date="2021" name="Proc. Natl. Acad. Sci. U.S.A.">
        <title>Three genomes in the algal genus Volvox reveal the fate of a haploid sex-determining region after a transition to homothallism.</title>
        <authorList>
            <person name="Yamamoto K."/>
            <person name="Hamaji T."/>
            <person name="Kawai-Toyooka H."/>
            <person name="Matsuzaki R."/>
            <person name="Takahashi F."/>
            <person name="Nishimura Y."/>
            <person name="Kawachi M."/>
            <person name="Noguchi H."/>
            <person name="Minakuchi Y."/>
            <person name="Umen J.G."/>
            <person name="Toyoda A."/>
            <person name="Nozaki H."/>
        </authorList>
    </citation>
    <scope>NUCLEOTIDE SEQUENCE</scope>
    <source>
        <strain evidence="2">NIES-3780</strain>
    </source>
</reference>
<accession>A0A8J4BKX8</accession>
<evidence type="ECO:0008006" key="4">
    <source>
        <dbReference type="Google" id="ProtNLM"/>
    </source>
</evidence>
<comment type="caution">
    <text evidence="2">The sequence shown here is derived from an EMBL/GenBank/DDBJ whole genome shotgun (WGS) entry which is preliminary data.</text>
</comment>
<dbReference type="EMBL" id="BNCO01000041">
    <property type="protein sequence ID" value="GIL60753.1"/>
    <property type="molecule type" value="Genomic_DNA"/>
</dbReference>
<keyword evidence="1" id="KW-0732">Signal</keyword>
<evidence type="ECO:0000313" key="2">
    <source>
        <dbReference type="EMBL" id="GIL60753.1"/>
    </source>
</evidence>
<keyword evidence="3" id="KW-1185">Reference proteome</keyword>
<proteinExistence type="predicted"/>
<feature type="chain" id="PRO_5035252268" description="Pherophorin domain-containing protein" evidence="1">
    <location>
        <begin position="24"/>
        <end position="241"/>
    </location>
</feature>
<protein>
    <recommendedName>
        <fullName evidence="4">Pherophorin domain-containing protein</fullName>
    </recommendedName>
</protein>